<proteinExistence type="predicted"/>
<feature type="region of interest" description="Disordered" evidence="1">
    <location>
        <begin position="264"/>
        <end position="303"/>
    </location>
</feature>
<evidence type="ECO:0000256" key="1">
    <source>
        <dbReference type="SAM" id="MobiDB-lite"/>
    </source>
</evidence>
<dbReference type="Proteomes" id="UP000028073">
    <property type="component" value="Unassembled WGS sequence"/>
</dbReference>
<feature type="region of interest" description="Disordered" evidence="1">
    <location>
        <begin position="223"/>
        <end position="246"/>
    </location>
</feature>
<evidence type="ECO:0000313" key="2">
    <source>
        <dbReference type="EMBL" id="KEQ16657.1"/>
    </source>
</evidence>
<feature type="compositionally biased region" description="Low complexity" evidence="1">
    <location>
        <begin position="371"/>
        <end position="389"/>
    </location>
</feature>
<evidence type="ECO:0000313" key="3">
    <source>
        <dbReference type="EMBL" id="KEQ17225.1"/>
    </source>
</evidence>
<dbReference type="EMBL" id="JOKH01000003">
    <property type="protein sequence ID" value="KEQ17225.1"/>
    <property type="molecule type" value="Genomic_DNA"/>
</dbReference>
<feature type="compositionally biased region" description="Basic residues" evidence="1">
    <location>
        <begin position="235"/>
        <end position="246"/>
    </location>
</feature>
<accession>A0A081NDY4</accession>
<reference evidence="2 4" key="1">
    <citation type="submission" date="2014-06" db="EMBL/GenBank/DDBJ databases">
        <title>Whole Genome Sequences of Three Symbiotic Endozoicomonas Bacteria.</title>
        <authorList>
            <person name="Neave M.J."/>
            <person name="Apprill A."/>
            <person name="Voolstra C.R."/>
        </authorList>
    </citation>
    <scope>NUCLEOTIDE SEQUENCE [LARGE SCALE GENOMIC DNA]</scope>
    <source>
        <strain evidence="2 4">DSM 25634</strain>
    </source>
</reference>
<organism evidence="2 4">
    <name type="scientific">Endozoicomonas numazuensis</name>
    <dbReference type="NCBI Taxonomy" id="1137799"/>
    <lineage>
        <taxon>Bacteria</taxon>
        <taxon>Pseudomonadati</taxon>
        <taxon>Pseudomonadota</taxon>
        <taxon>Gammaproteobacteria</taxon>
        <taxon>Oceanospirillales</taxon>
        <taxon>Endozoicomonadaceae</taxon>
        <taxon>Endozoicomonas</taxon>
    </lineage>
</organism>
<feature type="compositionally biased region" description="Gly residues" evidence="1">
    <location>
        <begin position="266"/>
        <end position="276"/>
    </location>
</feature>
<protein>
    <submittedName>
        <fullName evidence="2">Uncharacterized protein</fullName>
    </submittedName>
</protein>
<dbReference type="EMBL" id="JOKH01000005">
    <property type="protein sequence ID" value="KEQ16657.1"/>
    <property type="molecule type" value="Genomic_DNA"/>
</dbReference>
<dbReference type="AlphaFoldDB" id="A0A081NDY4"/>
<keyword evidence="4" id="KW-1185">Reference proteome</keyword>
<evidence type="ECO:0000313" key="4">
    <source>
        <dbReference type="Proteomes" id="UP000028073"/>
    </source>
</evidence>
<feature type="region of interest" description="Disordered" evidence="1">
    <location>
        <begin position="315"/>
        <end position="433"/>
    </location>
</feature>
<comment type="caution">
    <text evidence="2">The sequence shown here is derived from an EMBL/GenBank/DDBJ whole genome shotgun (WGS) entry which is preliminary data.</text>
</comment>
<gene>
    <name evidence="3" type="ORF">GZ78_15450</name>
    <name evidence="2" type="ORF">GZ78_22870</name>
</gene>
<name>A0A081NDY4_9GAMM</name>
<sequence>MGLNNLPEQVFEISIRQWLGAGLNLPEPLPRNETKTPFQLNVSTLGASRVEVIEVSNGTFVTSFKTTESVSETTSTLEKIYLNHLDVLTLNKVRLVFDSQDDSLKFSFQGKQFILSEFSHLAFSEPYQSFLIPAISLMPEVLQLVVNLIKHLNENPIGIVETEAFPGGMLEPLEVNKYLILPDIVLLPTLPDTSLCWGSSHCIPLSQYAWLVYSGHGKAAIISDPYSSDEPMDGKKRKGGKGGKGKKIAYTSVPLAKTGFQFSNIGNGGIGTGSGSGDNDPPERETDYSITPPADKNEFEDDDTRYYQVPTDDEAEELDAQARSDQERTGNALLTRDAVQGRRNGRQLLDVVGGEAEGTRQSPPNPPAPPEATVVPNQEPTVTETTVNTFDTNSWIPDDGEEIVVNPDPGSKGQLPKGMSSRERDTFINIDDI</sequence>